<dbReference type="Gene3D" id="3.40.50.300">
    <property type="entry name" value="P-loop containing nucleotide triphosphate hydrolases"/>
    <property type="match status" value="1"/>
</dbReference>
<dbReference type="AlphaFoldDB" id="A0A450SLR0"/>
<dbReference type="PANTHER" id="PTHR40396">
    <property type="entry name" value="ATPASE-LIKE PROTEIN"/>
    <property type="match status" value="1"/>
</dbReference>
<sequence length="425" mass="48794">MLIEFAVSNYRSIRDEQRLTLVAGSDKNLRGSNVFEISSGKKKPLRLLRSAAIYGPNASGKTNLIKALAAMQRIVLNSTRITNLPVKPFLFDTATCTQPTLLEVMVMVEGVRYQYGFSATADRIHDEWLFVFPKGRGQRWFEREFFPEEGREEFTFGDKLAGDREVWRRATRPNALFLSTAVQLNSKQLQPLFDWFRDTLRVVGLEGWSPELSIEWCLGGNKQRVLGFLQAADLSVSDVREKIDEINFNTINELLPELPPVIRQVTYHVKSVKGRRLLMTHRTADRKSIELDFQSESDGTQKMFNLAAPWLDTLDQGRVLFVDELHDNLHPWLVQFLVRFFHSGETNPLGAQLIFTTHETAILSDEHLRRDQIWFCERNRDQSSRLYSLADFKPRKGIENIDRSYLVGCYGALPFVLEPSEMAGS</sequence>
<dbReference type="GO" id="GO:0016887">
    <property type="term" value="F:ATP hydrolysis activity"/>
    <property type="evidence" value="ECO:0007669"/>
    <property type="project" value="InterPro"/>
</dbReference>
<dbReference type="GO" id="GO:0005524">
    <property type="term" value="F:ATP binding"/>
    <property type="evidence" value="ECO:0007669"/>
    <property type="project" value="InterPro"/>
</dbReference>
<dbReference type="InterPro" id="IPR027417">
    <property type="entry name" value="P-loop_NTPase"/>
</dbReference>
<name>A0A450SLR0_9GAMM</name>
<dbReference type="EMBL" id="CAADEX010000047">
    <property type="protein sequence ID" value="VFJ54560.1"/>
    <property type="molecule type" value="Genomic_DNA"/>
</dbReference>
<reference evidence="2" key="1">
    <citation type="submission" date="2019-02" db="EMBL/GenBank/DDBJ databases">
        <authorList>
            <person name="Gruber-Vodicka R. H."/>
            <person name="Seah K. B. B."/>
        </authorList>
    </citation>
    <scope>NUCLEOTIDE SEQUENCE</scope>
    <source>
        <strain evidence="2">BECK_DK47</strain>
    </source>
</reference>
<dbReference type="Pfam" id="PF13304">
    <property type="entry name" value="AAA_21"/>
    <property type="match status" value="1"/>
</dbReference>
<accession>A0A450SLR0</accession>
<dbReference type="PANTHER" id="PTHR40396:SF1">
    <property type="entry name" value="ATPASE AAA-TYPE CORE DOMAIN-CONTAINING PROTEIN"/>
    <property type="match status" value="1"/>
</dbReference>
<gene>
    <name evidence="2" type="ORF">BECKDK2373B_GA0170837_104714</name>
</gene>
<organism evidence="2">
    <name type="scientific">Candidatus Kentrum sp. DK</name>
    <dbReference type="NCBI Taxonomy" id="2126562"/>
    <lineage>
        <taxon>Bacteria</taxon>
        <taxon>Pseudomonadati</taxon>
        <taxon>Pseudomonadota</taxon>
        <taxon>Gammaproteobacteria</taxon>
        <taxon>Candidatus Kentrum</taxon>
    </lineage>
</organism>
<evidence type="ECO:0000313" key="2">
    <source>
        <dbReference type="EMBL" id="VFJ54560.1"/>
    </source>
</evidence>
<proteinExistence type="predicted"/>
<feature type="domain" description="ATPase AAA-type core" evidence="1">
    <location>
        <begin position="51"/>
        <end position="364"/>
    </location>
</feature>
<dbReference type="InterPro" id="IPR003959">
    <property type="entry name" value="ATPase_AAA_core"/>
</dbReference>
<evidence type="ECO:0000259" key="1">
    <source>
        <dbReference type="Pfam" id="PF13304"/>
    </source>
</evidence>
<dbReference type="SUPFAM" id="SSF52540">
    <property type="entry name" value="P-loop containing nucleoside triphosphate hydrolases"/>
    <property type="match status" value="1"/>
</dbReference>
<protein>
    <recommendedName>
        <fullName evidence="1">ATPase AAA-type core domain-containing protein</fullName>
    </recommendedName>
</protein>